<comment type="caution">
    <text evidence="2">The sequence shown here is derived from an EMBL/GenBank/DDBJ whole genome shotgun (WGS) entry which is preliminary data.</text>
</comment>
<keyword evidence="1" id="KW-0732">Signal</keyword>
<evidence type="ECO:0008006" key="4">
    <source>
        <dbReference type="Google" id="ProtNLM"/>
    </source>
</evidence>
<dbReference type="GO" id="GO:0005975">
    <property type="term" value="P:carbohydrate metabolic process"/>
    <property type="evidence" value="ECO:0007669"/>
    <property type="project" value="UniProtKB-ARBA"/>
</dbReference>
<sequence>MLRAGLAATLGGALALGLVAPATAAPVATSVSTVKTVKVSSTKIATQPRSAAAVAGKKATFTVKAKGSKLSYRWYVRKPGKSSFAKISGATKATYKVVASTKLDGAKYRVVVKGGTG</sequence>
<keyword evidence="3" id="KW-1185">Reference proteome</keyword>
<feature type="non-terminal residue" evidence="2">
    <location>
        <position position="117"/>
    </location>
</feature>
<reference evidence="2 3" key="1">
    <citation type="submission" date="2018-08" db="EMBL/GenBank/DDBJ databases">
        <title>Cellulomonas rhizosphaerae sp. nov., a novel actinomycete isolated from soil.</title>
        <authorList>
            <person name="Tian Y."/>
        </authorList>
    </citation>
    <scope>NUCLEOTIDE SEQUENCE [LARGE SCALE GENOMIC DNA]</scope>
    <source>
        <strain evidence="2 3">NEAU-TCZ24</strain>
    </source>
</reference>
<dbReference type="EMBL" id="QWKP01000209">
    <property type="protein sequence ID" value="RHA38877.1"/>
    <property type="molecule type" value="Genomic_DNA"/>
</dbReference>
<gene>
    <name evidence="2" type="ORF">D1825_12725</name>
</gene>
<proteinExistence type="predicted"/>
<dbReference type="AlphaFoldDB" id="A0A413RJP1"/>
<evidence type="ECO:0000313" key="3">
    <source>
        <dbReference type="Proteomes" id="UP000283374"/>
    </source>
</evidence>
<name>A0A413RJP1_9CELL</name>
<feature type="signal peptide" evidence="1">
    <location>
        <begin position="1"/>
        <end position="24"/>
    </location>
</feature>
<dbReference type="InterPro" id="IPR036179">
    <property type="entry name" value="Ig-like_dom_sf"/>
</dbReference>
<feature type="chain" id="PRO_5019303418" description="Ig-like domain-containing protein" evidence="1">
    <location>
        <begin position="25"/>
        <end position="117"/>
    </location>
</feature>
<dbReference type="SUPFAM" id="SSF48726">
    <property type="entry name" value="Immunoglobulin"/>
    <property type="match status" value="1"/>
</dbReference>
<evidence type="ECO:0000256" key="1">
    <source>
        <dbReference type="SAM" id="SignalP"/>
    </source>
</evidence>
<dbReference type="InterPro" id="IPR013783">
    <property type="entry name" value="Ig-like_fold"/>
</dbReference>
<dbReference type="Gene3D" id="2.60.40.10">
    <property type="entry name" value="Immunoglobulins"/>
    <property type="match status" value="1"/>
</dbReference>
<accession>A0A413RJP1</accession>
<dbReference type="Proteomes" id="UP000283374">
    <property type="component" value="Unassembled WGS sequence"/>
</dbReference>
<organism evidence="2 3">
    <name type="scientific">Cellulomonas rhizosphaerae</name>
    <dbReference type="NCBI Taxonomy" id="2293719"/>
    <lineage>
        <taxon>Bacteria</taxon>
        <taxon>Bacillati</taxon>
        <taxon>Actinomycetota</taxon>
        <taxon>Actinomycetes</taxon>
        <taxon>Micrococcales</taxon>
        <taxon>Cellulomonadaceae</taxon>
        <taxon>Cellulomonas</taxon>
    </lineage>
</organism>
<protein>
    <recommendedName>
        <fullName evidence="4">Ig-like domain-containing protein</fullName>
    </recommendedName>
</protein>
<evidence type="ECO:0000313" key="2">
    <source>
        <dbReference type="EMBL" id="RHA38877.1"/>
    </source>
</evidence>